<dbReference type="SUPFAM" id="SSF51011">
    <property type="entry name" value="Glycosyl hydrolase domain"/>
    <property type="match status" value="1"/>
</dbReference>
<evidence type="ECO:0000313" key="19">
    <source>
        <dbReference type="EMBL" id="KAK1764735.1"/>
    </source>
</evidence>
<evidence type="ECO:0000256" key="6">
    <source>
        <dbReference type="ARBA" id="ARBA00022729"/>
    </source>
</evidence>
<dbReference type="SUPFAM" id="SSF74650">
    <property type="entry name" value="Galactose mutarotase-like"/>
    <property type="match status" value="1"/>
</dbReference>
<dbReference type="AlphaFoldDB" id="A0AAJ0BUH9"/>
<dbReference type="InterPro" id="IPR000322">
    <property type="entry name" value="Glyco_hydro_31_TIM"/>
</dbReference>
<feature type="domain" description="Glycosyl hydrolase family 31 C-terminal" evidence="18">
    <location>
        <begin position="721"/>
        <end position="809"/>
    </location>
</feature>
<dbReference type="Pfam" id="PF13802">
    <property type="entry name" value="Gal_mutarotas_2"/>
    <property type="match status" value="1"/>
</dbReference>
<feature type="domain" description="Glycoside hydrolase family 31 TIM barrel" evidence="16">
    <location>
        <begin position="276"/>
        <end position="713"/>
    </location>
</feature>
<name>A0AAJ0BUH9_9PEZI</name>
<evidence type="ECO:0000256" key="15">
    <source>
        <dbReference type="SAM" id="SignalP"/>
    </source>
</evidence>
<keyword evidence="7 14" id="KW-0378">Hydrolase</keyword>
<keyword evidence="6 15" id="KW-0732">Signal</keyword>
<feature type="signal peptide" evidence="15">
    <location>
        <begin position="1"/>
        <end position="20"/>
    </location>
</feature>
<comment type="catalytic activity">
    <reaction evidence="2">
        <text>Hydrolysis of terminal, non-reducing (1-&gt;4)-linked alpha-D-glucose residues with release of alpha-D-glucose.</text>
        <dbReference type="EC" id="3.2.1.20"/>
    </reaction>
</comment>
<dbReference type="InterPro" id="IPR017853">
    <property type="entry name" value="GH"/>
</dbReference>
<dbReference type="Proteomes" id="UP001244011">
    <property type="component" value="Unassembled WGS sequence"/>
</dbReference>
<reference evidence="19" key="1">
    <citation type="submission" date="2023-06" db="EMBL/GenBank/DDBJ databases">
        <title>Genome-scale phylogeny and comparative genomics of the fungal order Sordariales.</title>
        <authorList>
            <consortium name="Lawrence Berkeley National Laboratory"/>
            <person name="Hensen N."/>
            <person name="Bonometti L."/>
            <person name="Westerberg I."/>
            <person name="Brannstrom I.O."/>
            <person name="Guillou S."/>
            <person name="Cros-Aarteil S."/>
            <person name="Calhoun S."/>
            <person name="Haridas S."/>
            <person name="Kuo A."/>
            <person name="Mondo S."/>
            <person name="Pangilinan J."/>
            <person name="Riley R."/>
            <person name="Labutti K."/>
            <person name="Andreopoulos B."/>
            <person name="Lipzen A."/>
            <person name="Chen C."/>
            <person name="Yanf M."/>
            <person name="Daum C."/>
            <person name="Ng V."/>
            <person name="Clum A."/>
            <person name="Steindorff A."/>
            <person name="Ohm R."/>
            <person name="Martin F."/>
            <person name="Silar P."/>
            <person name="Natvig D."/>
            <person name="Lalanne C."/>
            <person name="Gautier V."/>
            <person name="Ament-Velasquez S.L."/>
            <person name="Kruys A."/>
            <person name="Hutchinson M.I."/>
            <person name="Powell A.J."/>
            <person name="Barry K."/>
            <person name="Miller A.N."/>
            <person name="Grigoriev I.V."/>
            <person name="Debuchy R."/>
            <person name="Gladieux P."/>
            <person name="Thoren M.H."/>
            <person name="Johannesson H."/>
        </authorList>
    </citation>
    <scope>NUCLEOTIDE SEQUENCE</scope>
    <source>
        <strain evidence="19">8032-3</strain>
    </source>
</reference>
<dbReference type="GO" id="GO:0008422">
    <property type="term" value="F:beta-glucosidase activity"/>
    <property type="evidence" value="ECO:0007669"/>
    <property type="project" value="UniProtKB-EC"/>
</dbReference>
<dbReference type="GeneID" id="85305642"/>
<evidence type="ECO:0000256" key="12">
    <source>
        <dbReference type="ARBA" id="ARBA00023326"/>
    </source>
</evidence>
<dbReference type="GO" id="GO:0005576">
    <property type="term" value="C:extracellular region"/>
    <property type="evidence" value="ECO:0007669"/>
    <property type="project" value="UniProtKB-SubCell"/>
</dbReference>
<evidence type="ECO:0000256" key="4">
    <source>
        <dbReference type="ARBA" id="ARBA00007806"/>
    </source>
</evidence>
<protein>
    <submittedName>
        <fullName evidence="19">Glycoside hydrolase</fullName>
    </submittedName>
</protein>
<comment type="caution">
    <text evidence="19">The sequence shown here is derived from an EMBL/GenBank/DDBJ whole genome shotgun (WGS) entry which is preliminary data.</text>
</comment>
<evidence type="ECO:0000256" key="3">
    <source>
        <dbReference type="ARBA" id="ARBA00004613"/>
    </source>
</evidence>
<dbReference type="InterPro" id="IPR011013">
    <property type="entry name" value="Gal_mutarotase_sf_dom"/>
</dbReference>
<evidence type="ECO:0000256" key="11">
    <source>
        <dbReference type="ARBA" id="ARBA00023316"/>
    </source>
</evidence>
<dbReference type="GO" id="GO:0030246">
    <property type="term" value="F:carbohydrate binding"/>
    <property type="evidence" value="ECO:0007669"/>
    <property type="project" value="InterPro"/>
</dbReference>
<keyword evidence="10 14" id="KW-0326">Glycosidase</keyword>
<keyword evidence="11" id="KW-0961">Cell wall biogenesis/degradation</keyword>
<comment type="similarity">
    <text evidence="4 14">Belongs to the glycosyl hydrolase 31 family.</text>
</comment>
<keyword evidence="9" id="KW-0119">Carbohydrate metabolism</keyword>
<keyword evidence="12" id="KW-0624">Polysaccharide degradation</keyword>
<accession>A0AAJ0BUH9</accession>
<evidence type="ECO:0000256" key="13">
    <source>
        <dbReference type="ARBA" id="ARBA00025512"/>
    </source>
</evidence>
<dbReference type="GO" id="GO:0000272">
    <property type="term" value="P:polysaccharide catabolic process"/>
    <property type="evidence" value="ECO:0007669"/>
    <property type="project" value="UniProtKB-KW"/>
</dbReference>
<dbReference type="SUPFAM" id="SSF51445">
    <property type="entry name" value="(Trans)glycosidases"/>
    <property type="match status" value="1"/>
</dbReference>
<comment type="subcellular location">
    <subcellularLocation>
        <location evidence="3">Secreted</location>
    </subcellularLocation>
</comment>
<dbReference type="Gene3D" id="2.60.40.1180">
    <property type="entry name" value="Golgi alpha-mannosidase II"/>
    <property type="match status" value="2"/>
</dbReference>
<dbReference type="CDD" id="cd14752">
    <property type="entry name" value="GH31_N"/>
    <property type="match status" value="1"/>
</dbReference>
<dbReference type="CDD" id="cd06602">
    <property type="entry name" value="GH31_MGAM_SI_GAA"/>
    <property type="match status" value="1"/>
</dbReference>
<feature type="domain" description="Glycoside hydrolase family 31 N-terminal" evidence="17">
    <location>
        <begin position="111"/>
        <end position="228"/>
    </location>
</feature>
<evidence type="ECO:0000259" key="17">
    <source>
        <dbReference type="Pfam" id="PF13802"/>
    </source>
</evidence>
<dbReference type="RefSeq" id="XP_060280948.1">
    <property type="nucleotide sequence ID" value="XM_060422455.1"/>
</dbReference>
<evidence type="ECO:0000256" key="5">
    <source>
        <dbReference type="ARBA" id="ARBA00022525"/>
    </source>
</evidence>
<evidence type="ECO:0000313" key="20">
    <source>
        <dbReference type="Proteomes" id="UP001244011"/>
    </source>
</evidence>
<dbReference type="InterPro" id="IPR025887">
    <property type="entry name" value="Glyco_hydro_31_N_dom"/>
</dbReference>
<dbReference type="Gene3D" id="2.60.40.1760">
    <property type="entry name" value="glycosyl hydrolase (family 31)"/>
    <property type="match status" value="1"/>
</dbReference>
<dbReference type="GO" id="GO:0004558">
    <property type="term" value="F:alpha-1,4-glucosidase activity"/>
    <property type="evidence" value="ECO:0007669"/>
    <property type="project" value="UniProtKB-EC"/>
</dbReference>
<comment type="catalytic activity">
    <reaction evidence="1">
        <text>Hydrolysis of terminal, non-reducing beta-D-glucosyl residues with release of beta-D-glucose.</text>
        <dbReference type="EC" id="3.2.1.21"/>
    </reaction>
</comment>
<dbReference type="PANTHER" id="PTHR22762:SF67">
    <property type="entry name" value="ALPHA_BETA-GLUCOSIDASE AGDC-RELATED"/>
    <property type="match status" value="1"/>
</dbReference>
<evidence type="ECO:0000259" key="16">
    <source>
        <dbReference type="Pfam" id="PF01055"/>
    </source>
</evidence>
<dbReference type="InterPro" id="IPR013780">
    <property type="entry name" value="Glyco_hydro_b"/>
</dbReference>
<dbReference type="Pfam" id="PF01055">
    <property type="entry name" value="Glyco_hydro_31_2nd"/>
    <property type="match status" value="1"/>
</dbReference>
<dbReference type="EMBL" id="MU839018">
    <property type="protein sequence ID" value="KAK1764735.1"/>
    <property type="molecule type" value="Genomic_DNA"/>
</dbReference>
<gene>
    <name evidence="19" type="ORF">QBC33DRAFT_182066</name>
</gene>
<evidence type="ECO:0000256" key="10">
    <source>
        <dbReference type="ARBA" id="ARBA00023295"/>
    </source>
</evidence>
<organism evidence="19 20">
    <name type="scientific">Phialemonium atrogriseum</name>
    <dbReference type="NCBI Taxonomy" id="1093897"/>
    <lineage>
        <taxon>Eukaryota</taxon>
        <taxon>Fungi</taxon>
        <taxon>Dikarya</taxon>
        <taxon>Ascomycota</taxon>
        <taxon>Pezizomycotina</taxon>
        <taxon>Sordariomycetes</taxon>
        <taxon>Sordariomycetidae</taxon>
        <taxon>Cephalothecales</taxon>
        <taxon>Cephalothecaceae</taxon>
        <taxon>Phialemonium</taxon>
    </lineage>
</organism>
<evidence type="ECO:0000256" key="1">
    <source>
        <dbReference type="ARBA" id="ARBA00000448"/>
    </source>
</evidence>
<evidence type="ECO:0000259" key="18">
    <source>
        <dbReference type="Pfam" id="PF21365"/>
    </source>
</evidence>
<dbReference type="PANTHER" id="PTHR22762">
    <property type="entry name" value="ALPHA-GLUCOSIDASE"/>
    <property type="match status" value="1"/>
</dbReference>
<dbReference type="Pfam" id="PF21365">
    <property type="entry name" value="Glyco_hydro_31_3rd"/>
    <property type="match status" value="1"/>
</dbReference>
<evidence type="ECO:0000256" key="8">
    <source>
        <dbReference type="ARBA" id="ARBA00023180"/>
    </source>
</evidence>
<dbReference type="InterPro" id="IPR048395">
    <property type="entry name" value="Glyco_hydro_31_C"/>
</dbReference>
<keyword evidence="5" id="KW-0964">Secreted</keyword>
<keyword evidence="8" id="KW-0325">Glycoprotein</keyword>
<evidence type="ECO:0000256" key="14">
    <source>
        <dbReference type="RuleBase" id="RU361185"/>
    </source>
</evidence>
<evidence type="ECO:0000256" key="2">
    <source>
        <dbReference type="ARBA" id="ARBA00001657"/>
    </source>
</evidence>
<sequence>MVTMWSIFRTAWLYAGLVAASDLATRDYPSDGPLSKCPGYKASNVKTSSTGLTADLTLAGPACNAYGDDLRDLKLEVSFDTESRLHVKIQDAANDVDQIPESVFPRPHAKGVNPSDSDLKVDYEENPFSFTVSRAKGGEVLFDTSAASLVFESQYLRLRTKLPKNPNLYGLGEHTDPFRLNTTDYIRTLWSQDAYGVPEGANLYGNHPVYFEHRTTGTHGVFFLNSNGMDIFINETAESGQYLEYNALGGVLDFYFVAGPSPIEVSRQYAEIVGLPAMMPYWGFGFQNCRYGYQDAYEVAEVVHNYSQANIPLEVMYTDIDYMDLRRVFSLDPDRFPLHMMQGLIRHLHENDQKYIVMVDPAVAYQPYPPFSRGVDDNIFLLRGNGSIWRGVVWAGVSAFPDWFSANISRYWENEFAVFFDSETGVDIDALWIDMNEPSNFPCDFPCDDPDTAAIGFPPEPPAVRSPPRPLPGWPCEFQPPGTDCKRSVSPREAAVPAKRELSFDHLIVAGRQAPGQQLGLPNRDLLYPKYAIHNKAAYKDSWNSDHGGISNHTVNTDLIHQNGLAMYSTHNLYGTMMSAQSREAMIARRPGLRPMIVTRSTFAGAGTKVSHWLGDNKSEWVQYRFSIRTMLAFASIYQVPMVGSDVCGYADNTTEQLCARWTTLGAFNTFYRNHNNFPPNIPQELYRWDSVAEAARKIIEIRYRLLDYIYTALHQQTVDGTPILNPMFYLYPADEQTFALEHQFFYGNALLVAPVTEEDATSVDVYLPDDTFYDWYTGKQIIGNGSAITVTDQGLSDIPLYVRGGTVIPLREKAGMTTTEVRQHDFELLVAVGADGTAEGQLYLDDGVSLKQEGYTLVTFSYAKGMLSARGHFGYGTGLKISRVTILGFGGIPSCGKKRHVGAVRVRGTGAAVERDEGNGAVSFAIDKPLTGEFEVQLERA</sequence>
<dbReference type="Gene3D" id="3.20.20.80">
    <property type="entry name" value="Glycosidases"/>
    <property type="match status" value="2"/>
</dbReference>
<dbReference type="GO" id="GO:0071555">
    <property type="term" value="P:cell wall organization"/>
    <property type="evidence" value="ECO:0007669"/>
    <property type="project" value="UniProtKB-KW"/>
</dbReference>
<keyword evidence="20" id="KW-1185">Reference proteome</keyword>
<feature type="chain" id="PRO_5042462298" evidence="15">
    <location>
        <begin position="21"/>
        <end position="942"/>
    </location>
</feature>
<proteinExistence type="inferred from homology"/>
<comment type="function">
    <text evidence="13">Glucosidase involved in the degradation of cellulosic biomass. Has both alpha- and beta-glucosidase activity.</text>
</comment>
<evidence type="ECO:0000256" key="9">
    <source>
        <dbReference type="ARBA" id="ARBA00023277"/>
    </source>
</evidence>
<evidence type="ECO:0000256" key="7">
    <source>
        <dbReference type="ARBA" id="ARBA00022801"/>
    </source>
</evidence>